<keyword evidence="3" id="KW-0028">Amino-acid biosynthesis</keyword>
<dbReference type="GO" id="GO:0019509">
    <property type="term" value="P:L-methionine salvage from methylthioadenosine"/>
    <property type="evidence" value="ECO:0007669"/>
    <property type="project" value="UniProtKB-UniPathway"/>
</dbReference>
<dbReference type="PANTHER" id="PTHR46832">
    <property type="entry name" value="5'-METHYLTHIOADENOSINE/S-ADENOSYLHOMOCYSTEINE NUCLEOSIDASE"/>
    <property type="match status" value="1"/>
</dbReference>
<sequence>MSRIAIIGAMDIETIRLTELMTINEKKNVAGITFFDGQLNNQAVIVATCGVGKVNAAVCTQIMISEFGAEKVINTGVSGAIFNGLDVGDTVISTDCLQHDVDCTAFGYAHGMIPRMETSVFPADRALVDLAYEISLECLKDHKVFKGRIVSGDQFVASPERKTFLEDVFKAYTTEMEGASIAHVCHLNKIPFVIIRAMSDKADGSAHVNFDEFAVMAAENSNQIVLGMLERM</sequence>
<gene>
    <name evidence="7" type="ORF">SAMN03080599_03243</name>
</gene>
<dbReference type="GO" id="GO:0008930">
    <property type="term" value="F:methylthioadenosine nucleosidase activity"/>
    <property type="evidence" value="ECO:0007669"/>
    <property type="project" value="InterPro"/>
</dbReference>
<dbReference type="Gene3D" id="3.40.50.1580">
    <property type="entry name" value="Nucleoside phosphorylase domain"/>
    <property type="match status" value="1"/>
</dbReference>
<dbReference type="Proteomes" id="UP000199208">
    <property type="component" value="Unassembled WGS sequence"/>
</dbReference>
<dbReference type="GO" id="GO:0008782">
    <property type="term" value="F:adenosylhomocysteine nucleosidase activity"/>
    <property type="evidence" value="ECO:0007669"/>
    <property type="project" value="UniProtKB-EC"/>
</dbReference>
<evidence type="ECO:0000256" key="5">
    <source>
        <dbReference type="ARBA" id="ARBA00023167"/>
    </source>
</evidence>
<dbReference type="Pfam" id="PF01048">
    <property type="entry name" value="PNP_UDP_1"/>
    <property type="match status" value="1"/>
</dbReference>
<evidence type="ECO:0000313" key="8">
    <source>
        <dbReference type="Proteomes" id="UP000199208"/>
    </source>
</evidence>
<dbReference type="PANTHER" id="PTHR46832:SF1">
    <property type="entry name" value="5'-METHYLTHIOADENOSINE_S-ADENOSYLHOMOCYSTEINE NUCLEOSIDASE"/>
    <property type="match status" value="1"/>
</dbReference>
<keyword evidence="5" id="KW-0486">Methionine biosynthesis</keyword>
<dbReference type="EC" id="3.2.2.9" evidence="2"/>
<name>A0A1G5S8Q3_9FIRM</name>
<feature type="domain" description="Nucleoside phosphorylase" evidence="6">
    <location>
        <begin position="3"/>
        <end position="229"/>
    </location>
</feature>
<keyword evidence="4" id="KW-0378">Hydrolase</keyword>
<dbReference type="NCBIfam" id="TIGR01704">
    <property type="entry name" value="MTA_SAH-Nsdase"/>
    <property type="match status" value="1"/>
</dbReference>
<comment type="pathway">
    <text evidence="1">Amino-acid biosynthesis; L-methionine biosynthesis via salvage pathway; S-methyl-5-thio-alpha-D-ribose 1-phosphate from S-methyl-5'-thioadenosine (hydrolase route): step 1/2.</text>
</comment>
<dbReference type="GO" id="GO:0009164">
    <property type="term" value="P:nucleoside catabolic process"/>
    <property type="evidence" value="ECO:0007669"/>
    <property type="project" value="InterPro"/>
</dbReference>
<organism evidence="7 8">
    <name type="scientific">Acidaminobacter hydrogenoformans DSM 2784</name>
    <dbReference type="NCBI Taxonomy" id="1120920"/>
    <lineage>
        <taxon>Bacteria</taxon>
        <taxon>Bacillati</taxon>
        <taxon>Bacillota</taxon>
        <taxon>Clostridia</taxon>
        <taxon>Peptostreptococcales</taxon>
        <taxon>Acidaminobacteraceae</taxon>
        <taxon>Acidaminobacter</taxon>
    </lineage>
</organism>
<evidence type="ECO:0000256" key="3">
    <source>
        <dbReference type="ARBA" id="ARBA00022605"/>
    </source>
</evidence>
<evidence type="ECO:0000256" key="1">
    <source>
        <dbReference type="ARBA" id="ARBA00004945"/>
    </source>
</evidence>
<dbReference type="OrthoDB" id="9792278at2"/>
<evidence type="ECO:0000256" key="4">
    <source>
        <dbReference type="ARBA" id="ARBA00022801"/>
    </source>
</evidence>
<evidence type="ECO:0000259" key="6">
    <source>
        <dbReference type="Pfam" id="PF01048"/>
    </source>
</evidence>
<dbReference type="STRING" id="1120920.SAMN03080599_03243"/>
<keyword evidence="8" id="KW-1185">Reference proteome</keyword>
<evidence type="ECO:0000256" key="2">
    <source>
        <dbReference type="ARBA" id="ARBA00011974"/>
    </source>
</evidence>
<protein>
    <recommendedName>
        <fullName evidence="2">adenosylhomocysteine nucleosidase</fullName>
        <ecNumber evidence="2">3.2.2.9</ecNumber>
    </recommendedName>
</protein>
<proteinExistence type="predicted"/>
<dbReference type="UniPathway" id="UPA00904">
    <property type="reaction ID" value="UER00871"/>
</dbReference>
<dbReference type="EMBL" id="FMWL01000029">
    <property type="protein sequence ID" value="SCZ81989.1"/>
    <property type="molecule type" value="Genomic_DNA"/>
</dbReference>
<dbReference type="RefSeq" id="WP_092593343.1">
    <property type="nucleotide sequence ID" value="NZ_FMWL01000029.1"/>
</dbReference>
<dbReference type="InterPro" id="IPR010049">
    <property type="entry name" value="MTA_SAH_Nsdase"/>
</dbReference>
<dbReference type="InterPro" id="IPR035994">
    <property type="entry name" value="Nucleoside_phosphorylase_sf"/>
</dbReference>
<dbReference type="InterPro" id="IPR000845">
    <property type="entry name" value="Nucleoside_phosphorylase_d"/>
</dbReference>
<dbReference type="SUPFAM" id="SSF53167">
    <property type="entry name" value="Purine and uridine phosphorylases"/>
    <property type="match status" value="1"/>
</dbReference>
<dbReference type="CDD" id="cd09008">
    <property type="entry name" value="MTAN"/>
    <property type="match status" value="1"/>
</dbReference>
<dbReference type="NCBIfam" id="NF004079">
    <property type="entry name" value="PRK05584.1"/>
    <property type="match status" value="1"/>
</dbReference>
<dbReference type="AlphaFoldDB" id="A0A1G5S8Q3"/>
<accession>A0A1G5S8Q3</accession>
<dbReference type="GO" id="GO:0005829">
    <property type="term" value="C:cytosol"/>
    <property type="evidence" value="ECO:0007669"/>
    <property type="project" value="TreeGrafter"/>
</dbReference>
<dbReference type="GO" id="GO:0019284">
    <property type="term" value="P:L-methionine salvage from S-adenosylmethionine"/>
    <property type="evidence" value="ECO:0007669"/>
    <property type="project" value="TreeGrafter"/>
</dbReference>
<reference evidence="7 8" key="1">
    <citation type="submission" date="2016-10" db="EMBL/GenBank/DDBJ databases">
        <authorList>
            <person name="de Groot N.N."/>
        </authorList>
    </citation>
    <scope>NUCLEOTIDE SEQUENCE [LARGE SCALE GENOMIC DNA]</scope>
    <source>
        <strain evidence="7 8">DSM 2784</strain>
    </source>
</reference>
<evidence type="ECO:0000313" key="7">
    <source>
        <dbReference type="EMBL" id="SCZ81989.1"/>
    </source>
</evidence>